<dbReference type="Gene3D" id="3.40.800.10">
    <property type="entry name" value="Ureohydrolase domain"/>
    <property type="match status" value="1"/>
</dbReference>
<comment type="caution">
    <text evidence="3">The sequence shown here is derived from an EMBL/GenBank/DDBJ whole genome shotgun (WGS) entry which is preliminary data.</text>
</comment>
<sequence length="353" mass="39873">MNHFKFYNKEDILYLTRLRRFETKLGERLQVITHPDQFEEKLHKCQANYILFGIPEDIGVKANYGKGGTDSAWLPFLSSLLNMQSNDFLSGEEILLLGHFDFGDLQYLIENHARSAEEKIEAYRHAVNQIDEEVEQLTKQITAAGKIPIAIGGGHNNAYPLIKGAAKGLLKSGRLPLAQINAINLDAHTDFRPAEGRHSGNGFRYAEEDGYLQKYCVIGVKEAYIQQNVWLDFVNNPFLDLITYEDIFLQEKRNFLQAVAHSTNFLDENYCGIELDLDVIEETLSSACSASGVTVLQARKYIQFTAQDLKPAYLHICEGAAQLSDGRKNDNIGQLIAYLVSDFIKARMDLKTI</sequence>
<comment type="similarity">
    <text evidence="1">Belongs to the arginase family.</text>
</comment>
<dbReference type="CDD" id="cd09988">
    <property type="entry name" value="Formimidoylglutamase"/>
    <property type="match status" value="1"/>
</dbReference>
<dbReference type="Pfam" id="PF00491">
    <property type="entry name" value="Arginase"/>
    <property type="match status" value="1"/>
</dbReference>
<evidence type="ECO:0000256" key="1">
    <source>
        <dbReference type="PROSITE-ProRule" id="PRU00742"/>
    </source>
</evidence>
<protein>
    <submittedName>
        <fullName evidence="3">Formimidoylglutamase</fullName>
    </submittedName>
</protein>
<dbReference type="SUPFAM" id="SSF52768">
    <property type="entry name" value="Arginase/deacetylase"/>
    <property type="match status" value="1"/>
</dbReference>
<name>A0ABS9BHE7_9BACT</name>
<gene>
    <name evidence="3" type="ORF">L0U88_10925</name>
</gene>
<dbReference type="Proteomes" id="UP001200145">
    <property type="component" value="Unassembled WGS sequence"/>
</dbReference>
<organism evidence="3 4">
    <name type="scientific">Flavihumibacter fluminis</name>
    <dbReference type="NCBI Taxonomy" id="2909236"/>
    <lineage>
        <taxon>Bacteria</taxon>
        <taxon>Pseudomonadati</taxon>
        <taxon>Bacteroidota</taxon>
        <taxon>Chitinophagia</taxon>
        <taxon>Chitinophagales</taxon>
        <taxon>Chitinophagaceae</taxon>
        <taxon>Flavihumibacter</taxon>
    </lineage>
</organism>
<accession>A0ABS9BHE7</accession>
<keyword evidence="4" id="KW-1185">Reference proteome</keyword>
<keyword evidence="2" id="KW-0175">Coiled coil</keyword>
<reference evidence="3 4" key="1">
    <citation type="submission" date="2022-01" db="EMBL/GenBank/DDBJ databases">
        <title>Flavihumibacter sp. nov., isolated from sediment of a river.</title>
        <authorList>
            <person name="Liu H."/>
        </authorList>
    </citation>
    <scope>NUCLEOTIDE SEQUENCE [LARGE SCALE GENOMIC DNA]</scope>
    <source>
        <strain evidence="3 4">RY-1</strain>
    </source>
</reference>
<dbReference type="InterPro" id="IPR023696">
    <property type="entry name" value="Ureohydrolase_dom_sf"/>
</dbReference>
<dbReference type="RefSeq" id="WP_234866086.1">
    <property type="nucleotide sequence ID" value="NZ_JAKEVY010000002.1"/>
</dbReference>
<feature type="coiled-coil region" evidence="2">
    <location>
        <begin position="113"/>
        <end position="140"/>
    </location>
</feature>
<evidence type="ECO:0000313" key="3">
    <source>
        <dbReference type="EMBL" id="MCF1715137.1"/>
    </source>
</evidence>
<evidence type="ECO:0000313" key="4">
    <source>
        <dbReference type="Proteomes" id="UP001200145"/>
    </source>
</evidence>
<dbReference type="PROSITE" id="PS51409">
    <property type="entry name" value="ARGINASE_2"/>
    <property type="match status" value="1"/>
</dbReference>
<proteinExistence type="inferred from homology"/>
<dbReference type="EMBL" id="JAKEVY010000002">
    <property type="protein sequence ID" value="MCF1715137.1"/>
    <property type="molecule type" value="Genomic_DNA"/>
</dbReference>
<evidence type="ECO:0000256" key="2">
    <source>
        <dbReference type="SAM" id="Coils"/>
    </source>
</evidence>
<dbReference type="InterPro" id="IPR006035">
    <property type="entry name" value="Ureohydrolase"/>
</dbReference>